<dbReference type="SUPFAM" id="SSF56091">
    <property type="entry name" value="DNA ligase/mRNA capping enzyme, catalytic domain"/>
    <property type="match status" value="1"/>
</dbReference>
<reference evidence="8 9" key="1">
    <citation type="submission" date="2022-01" db="EMBL/GenBank/DDBJ databases">
        <title>A chromosomal length assembly of Cordylochernes scorpioides.</title>
        <authorList>
            <person name="Zeh D."/>
            <person name="Zeh J."/>
        </authorList>
    </citation>
    <scope>NUCLEOTIDE SEQUENCE [LARGE SCALE GENOMIC DNA]</scope>
    <source>
        <strain evidence="8">IN4F17</strain>
        <tissue evidence="8">Whole Body</tissue>
    </source>
</reference>
<name>A0ABY6LR47_9ARAC</name>
<dbReference type="InterPro" id="IPR029710">
    <property type="entry name" value="LIG4"/>
</dbReference>
<sequence length="285" mass="31205">MVGRSWQMLLLGVDLSTNYGASGTEGPLTRHLHPCFSQVSSCILDGEMVGFNVEQDCIGTKGEGLDVKHLADGKDFQQCYCVFDILMLNDRVLTSLPYTQRLALLAQHLQPLSGRLIITSSQEASGKETVVEALNQAIELREEGIMLKLASSIYKPNSRSSGWYKVKPEYVDGLMDQLDLLIVGGYYGGGRRRSGVSHFLVAAASGEGHWVSVTSVGSGYSMAELASLLARLQPHWRTWDSPPPHLVLGSGGTVPDLWLPPQHSAVLQVTCWLRHGEPSFFNLHV</sequence>
<dbReference type="PANTHER" id="PTHR45997">
    <property type="entry name" value="DNA LIGASE 4"/>
    <property type="match status" value="1"/>
</dbReference>
<feature type="domain" description="ATP-dependent DNA ligase family profile" evidence="7">
    <location>
        <begin position="71"/>
        <end position="205"/>
    </location>
</feature>
<dbReference type="Pfam" id="PF01068">
    <property type="entry name" value="DNA_ligase_A_M"/>
    <property type="match status" value="1"/>
</dbReference>
<dbReference type="InterPro" id="IPR016059">
    <property type="entry name" value="DNA_ligase_ATP-dep_CS"/>
</dbReference>
<protein>
    <submittedName>
        <fullName evidence="8">LIG4</fullName>
    </submittedName>
</protein>
<evidence type="ECO:0000259" key="7">
    <source>
        <dbReference type="PROSITE" id="PS50160"/>
    </source>
</evidence>
<dbReference type="SUPFAM" id="SSF50249">
    <property type="entry name" value="Nucleic acid-binding proteins"/>
    <property type="match status" value="1"/>
</dbReference>
<dbReference type="Proteomes" id="UP001235939">
    <property type="component" value="Chromosome 21"/>
</dbReference>
<keyword evidence="2" id="KW-0479">Metal-binding</keyword>
<organism evidence="8 9">
    <name type="scientific">Cordylochernes scorpioides</name>
    <dbReference type="NCBI Taxonomy" id="51811"/>
    <lineage>
        <taxon>Eukaryota</taxon>
        <taxon>Metazoa</taxon>
        <taxon>Ecdysozoa</taxon>
        <taxon>Arthropoda</taxon>
        <taxon>Chelicerata</taxon>
        <taxon>Arachnida</taxon>
        <taxon>Pseudoscorpiones</taxon>
        <taxon>Cheliferoidea</taxon>
        <taxon>Chernetidae</taxon>
        <taxon>Cordylochernes</taxon>
    </lineage>
</organism>
<evidence type="ECO:0000256" key="3">
    <source>
        <dbReference type="ARBA" id="ARBA00022763"/>
    </source>
</evidence>
<dbReference type="InterPro" id="IPR012340">
    <property type="entry name" value="NA-bd_OB-fold"/>
</dbReference>
<dbReference type="PROSITE" id="PS50160">
    <property type="entry name" value="DNA_LIGASE_A3"/>
    <property type="match status" value="1"/>
</dbReference>
<keyword evidence="1" id="KW-0436">Ligase</keyword>
<dbReference type="Gene3D" id="2.40.50.140">
    <property type="entry name" value="Nucleic acid-binding proteins"/>
    <property type="match status" value="1"/>
</dbReference>
<keyword evidence="5" id="KW-0234">DNA repair</keyword>
<dbReference type="InterPro" id="IPR044125">
    <property type="entry name" value="Adenylation_DNA_ligase_IV"/>
</dbReference>
<keyword evidence="6" id="KW-0732">Signal</keyword>
<keyword evidence="3" id="KW-0227">DNA damage</keyword>
<evidence type="ECO:0000313" key="9">
    <source>
        <dbReference type="Proteomes" id="UP001235939"/>
    </source>
</evidence>
<feature type="chain" id="PRO_5047273157" evidence="6">
    <location>
        <begin position="24"/>
        <end position="285"/>
    </location>
</feature>
<evidence type="ECO:0000256" key="6">
    <source>
        <dbReference type="SAM" id="SignalP"/>
    </source>
</evidence>
<evidence type="ECO:0000256" key="2">
    <source>
        <dbReference type="ARBA" id="ARBA00022723"/>
    </source>
</evidence>
<dbReference type="Gene3D" id="3.30.470.30">
    <property type="entry name" value="DNA ligase/mRNA capping enzyme"/>
    <property type="match status" value="1"/>
</dbReference>
<keyword evidence="9" id="KW-1185">Reference proteome</keyword>
<dbReference type="PROSITE" id="PS00333">
    <property type="entry name" value="DNA_LIGASE_A2"/>
    <property type="match status" value="1"/>
</dbReference>
<dbReference type="CDD" id="cd07903">
    <property type="entry name" value="Adenylation_DNA_ligase_IV"/>
    <property type="match status" value="1"/>
</dbReference>
<proteinExistence type="predicted"/>
<dbReference type="Pfam" id="PF04679">
    <property type="entry name" value="DNA_ligase_A_C"/>
    <property type="match status" value="1"/>
</dbReference>
<evidence type="ECO:0000256" key="4">
    <source>
        <dbReference type="ARBA" id="ARBA00022842"/>
    </source>
</evidence>
<dbReference type="EMBL" id="CP092883">
    <property type="protein sequence ID" value="UYV82303.1"/>
    <property type="molecule type" value="Genomic_DNA"/>
</dbReference>
<dbReference type="InterPro" id="IPR012310">
    <property type="entry name" value="DNA_ligase_ATP-dep_cent"/>
</dbReference>
<gene>
    <name evidence="8" type="ORF">LAZ67_21001668</name>
</gene>
<evidence type="ECO:0000256" key="5">
    <source>
        <dbReference type="ARBA" id="ARBA00023204"/>
    </source>
</evidence>
<evidence type="ECO:0000256" key="1">
    <source>
        <dbReference type="ARBA" id="ARBA00022598"/>
    </source>
</evidence>
<evidence type="ECO:0000313" key="8">
    <source>
        <dbReference type="EMBL" id="UYV82303.1"/>
    </source>
</evidence>
<feature type="signal peptide" evidence="6">
    <location>
        <begin position="1"/>
        <end position="23"/>
    </location>
</feature>
<keyword evidence="4" id="KW-0460">Magnesium</keyword>
<accession>A0ABY6LR47</accession>
<dbReference type="PANTHER" id="PTHR45997:SF1">
    <property type="entry name" value="DNA LIGASE 4"/>
    <property type="match status" value="1"/>
</dbReference>
<dbReference type="InterPro" id="IPR012309">
    <property type="entry name" value="DNA_ligase_ATP-dep_C"/>
</dbReference>